<dbReference type="GO" id="GO:0005737">
    <property type="term" value="C:cytoplasm"/>
    <property type="evidence" value="ECO:0007669"/>
    <property type="project" value="UniProtKB-SubCell"/>
</dbReference>
<comment type="function">
    <text evidence="5">Bidirectionally degrades single-stranded DNA into large acid-insoluble oligonucleotides, which are then degraded further into small acid-soluble oligonucleotides.</text>
</comment>
<comment type="caution">
    <text evidence="9">The sequence shown here is derived from an EMBL/GenBank/DDBJ whole genome shotgun (WGS) entry which is preliminary data.</text>
</comment>
<dbReference type="InterPro" id="IPR025824">
    <property type="entry name" value="OB-fold_nuc-bd_dom"/>
</dbReference>
<sequence>MSIQSVSQLTDQLRRMVERHFPFVWVRGEVGDLSRPASGHLYFTLKDAGAQLRCVWFRQQQRQRGAFDPLTGEVFATPPPAPEELVCEGTELICAGHVGIYAPRGQYQLVVELAQAAGRGGLAQAFEERKRRLAALGYFAQERKRRLPWNPARVALLTSPHGAAIHDFWRLAAGRGQAAHIRLFPVPVQGEGAAPAIVRALAVANAQAAAPDGPQVIVLVRGGGSLEDLWAFNEQEVAEAIFHSRLPVLAGIGHEVDVTLADLTADVRAATPSHAAQLLWPSRQELLQRLDEAELSLGRVMRRNGERLALRLEHLMRILRVNTPQRQVERLETTRQRRAEDLRRALRNYLDDRDVRVKALAQALQAVWHPARLSLREAEHAAWDARLRAALPRFLVRQGQARTALARRLHAAGRQLVAGAEERQARLALRLTAHDPLGPLQRGYALVQAAGGELLHSVGQAHCGQDLSIRLQDGALGVTVCQIHPRPPEPAEGEGGS</sequence>
<comment type="catalytic activity">
    <reaction evidence="5 6">
        <text>Exonucleolytic cleavage in either 5'- to 3'- or 3'- to 5'-direction to yield nucleoside 5'-phosphates.</text>
        <dbReference type="EC" id="3.1.11.6"/>
    </reaction>
</comment>
<evidence type="ECO:0000256" key="1">
    <source>
        <dbReference type="ARBA" id="ARBA00022490"/>
    </source>
</evidence>
<dbReference type="Proteomes" id="UP000823821">
    <property type="component" value="Unassembled WGS sequence"/>
</dbReference>
<evidence type="ECO:0000256" key="6">
    <source>
        <dbReference type="RuleBase" id="RU004355"/>
    </source>
</evidence>
<reference evidence="9" key="2">
    <citation type="submission" date="2021-04" db="EMBL/GenBank/DDBJ databases">
        <authorList>
            <person name="Gilroy R."/>
        </authorList>
    </citation>
    <scope>NUCLEOTIDE SEQUENCE</scope>
    <source>
        <strain evidence="9">5032</strain>
    </source>
</reference>
<dbReference type="PANTHER" id="PTHR30008">
    <property type="entry name" value="EXODEOXYRIBONUCLEASE 7 LARGE SUBUNIT"/>
    <property type="match status" value="1"/>
</dbReference>
<dbReference type="GO" id="GO:0003676">
    <property type="term" value="F:nucleic acid binding"/>
    <property type="evidence" value="ECO:0007669"/>
    <property type="project" value="InterPro"/>
</dbReference>
<dbReference type="Pfam" id="PF13742">
    <property type="entry name" value="tRNA_anti_2"/>
    <property type="match status" value="1"/>
</dbReference>
<dbReference type="GO" id="GO:0006308">
    <property type="term" value="P:DNA catabolic process"/>
    <property type="evidence" value="ECO:0007669"/>
    <property type="project" value="UniProtKB-UniRule"/>
</dbReference>
<keyword evidence="2 5" id="KW-0540">Nuclease</keyword>
<keyword evidence="3 5" id="KW-0378">Hydrolase</keyword>
<dbReference type="EMBL" id="DWZD01000040">
    <property type="protein sequence ID" value="HJA79270.1"/>
    <property type="molecule type" value="Genomic_DNA"/>
</dbReference>
<evidence type="ECO:0000256" key="3">
    <source>
        <dbReference type="ARBA" id="ARBA00022801"/>
    </source>
</evidence>
<accession>A0A9D2HNH5</accession>
<dbReference type="Pfam" id="PF02601">
    <property type="entry name" value="Exonuc_VII_L"/>
    <property type="match status" value="1"/>
</dbReference>
<dbReference type="AlphaFoldDB" id="A0A9D2HNH5"/>
<dbReference type="InterPro" id="IPR020579">
    <property type="entry name" value="Exonuc_VII_lsu_C"/>
</dbReference>
<feature type="domain" description="Exonuclease VII large subunit C-terminal" evidence="7">
    <location>
        <begin position="138"/>
        <end position="477"/>
    </location>
</feature>
<evidence type="ECO:0000256" key="5">
    <source>
        <dbReference type="HAMAP-Rule" id="MF_00378"/>
    </source>
</evidence>
<dbReference type="InterPro" id="IPR003753">
    <property type="entry name" value="Exonuc_VII_L"/>
</dbReference>
<evidence type="ECO:0000256" key="4">
    <source>
        <dbReference type="ARBA" id="ARBA00022839"/>
    </source>
</evidence>
<comment type="similarity">
    <text evidence="5 6">Belongs to the XseA family.</text>
</comment>
<feature type="domain" description="OB-fold nucleic acid binding" evidence="8">
    <location>
        <begin position="5"/>
        <end position="112"/>
    </location>
</feature>
<organism evidence="9 10">
    <name type="scientific">Candidatus Desulfovibrio intestinavium</name>
    <dbReference type="NCBI Taxonomy" id="2838534"/>
    <lineage>
        <taxon>Bacteria</taxon>
        <taxon>Pseudomonadati</taxon>
        <taxon>Thermodesulfobacteriota</taxon>
        <taxon>Desulfovibrionia</taxon>
        <taxon>Desulfovibrionales</taxon>
        <taxon>Desulfovibrionaceae</taxon>
        <taxon>Desulfovibrio</taxon>
    </lineage>
</organism>
<dbReference type="GO" id="GO:0008855">
    <property type="term" value="F:exodeoxyribonuclease VII activity"/>
    <property type="evidence" value="ECO:0007669"/>
    <property type="project" value="UniProtKB-UniRule"/>
</dbReference>
<evidence type="ECO:0000259" key="8">
    <source>
        <dbReference type="Pfam" id="PF13742"/>
    </source>
</evidence>
<protein>
    <recommendedName>
        <fullName evidence="5">Exodeoxyribonuclease 7 large subunit</fullName>
        <ecNumber evidence="5">3.1.11.6</ecNumber>
    </recommendedName>
    <alternativeName>
        <fullName evidence="5">Exodeoxyribonuclease VII large subunit</fullName>
        <shortName evidence="5">Exonuclease VII large subunit</shortName>
    </alternativeName>
</protein>
<comment type="subcellular location">
    <subcellularLocation>
        <location evidence="5 6">Cytoplasm</location>
    </subcellularLocation>
</comment>
<dbReference type="GO" id="GO:0009318">
    <property type="term" value="C:exodeoxyribonuclease VII complex"/>
    <property type="evidence" value="ECO:0007669"/>
    <property type="project" value="UniProtKB-UniRule"/>
</dbReference>
<dbReference type="CDD" id="cd04489">
    <property type="entry name" value="ExoVII_LU_OBF"/>
    <property type="match status" value="1"/>
</dbReference>
<evidence type="ECO:0000313" key="9">
    <source>
        <dbReference type="EMBL" id="HJA79270.1"/>
    </source>
</evidence>
<proteinExistence type="inferred from homology"/>
<reference evidence="9" key="1">
    <citation type="journal article" date="2021" name="PeerJ">
        <title>Extensive microbial diversity within the chicken gut microbiome revealed by metagenomics and culture.</title>
        <authorList>
            <person name="Gilroy R."/>
            <person name="Ravi A."/>
            <person name="Getino M."/>
            <person name="Pursley I."/>
            <person name="Horton D.L."/>
            <person name="Alikhan N.F."/>
            <person name="Baker D."/>
            <person name="Gharbi K."/>
            <person name="Hall N."/>
            <person name="Watson M."/>
            <person name="Adriaenssens E.M."/>
            <person name="Foster-Nyarko E."/>
            <person name="Jarju S."/>
            <person name="Secka A."/>
            <person name="Antonio M."/>
            <person name="Oren A."/>
            <person name="Chaudhuri R.R."/>
            <person name="La Ragione R."/>
            <person name="Hildebrand F."/>
            <person name="Pallen M.J."/>
        </authorList>
    </citation>
    <scope>NUCLEOTIDE SEQUENCE</scope>
    <source>
        <strain evidence="9">5032</strain>
    </source>
</reference>
<dbReference type="NCBIfam" id="TIGR00237">
    <property type="entry name" value="xseA"/>
    <property type="match status" value="1"/>
</dbReference>
<name>A0A9D2HNH5_9BACT</name>
<evidence type="ECO:0000313" key="10">
    <source>
        <dbReference type="Proteomes" id="UP000823821"/>
    </source>
</evidence>
<keyword evidence="4 5" id="KW-0269">Exonuclease</keyword>
<evidence type="ECO:0000259" key="7">
    <source>
        <dbReference type="Pfam" id="PF02601"/>
    </source>
</evidence>
<comment type="subunit">
    <text evidence="5">Heterooligomer composed of large and small subunits.</text>
</comment>
<dbReference type="EC" id="3.1.11.6" evidence="5"/>
<gene>
    <name evidence="5 9" type="primary">xseA</name>
    <name evidence="9" type="ORF">H9784_06865</name>
</gene>
<dbReference type="HAMAP" id="MF_00378">
    <property type="entry name" value="Exonuc_7_L"/>
    <property type="match status" value="1"/>
</dbReference>
<keyword evidence="1 5" id="KW-0963">Cytoplasm</keyword>
<dbReference type="PANTHER" id="PTHR30008:SF0">
    <property type="entry name" value="EXODEOXYRIBONUCLEASE 7 LARGE SUBUNIT"/>
    <property type="match status" value="1"/>
</dbReference>
<evidence type="ECO:0000256" key="2">
    <source>
        <dbReference type="ARBA" id="ARBA00022722"/>
    </source>
</evidence>